<evidence type="ECO:0000313" key="1">
    <source>
        <dbReference type="EMBL" id="KAA9374275.1"/>
    </source>
</evidence>
<dbReference type="AlphaFoldDB" id="A0A5J5JVJ9"/>
<gene>
    <name evidence="1" type="ORF">F5972_32435</name>
</gene>
<dbReference type="RefSeq" id="WP_150939183.1">
    <property type="nucleotide sequence ID" value="NZ_VYTZ01000017.1"/>
</dbReference>
<protein>
    <submittedName>
        <fullName evidence="1">Uncharacterized protein</fullName>
    </submittedName>
</protein>
<accession>A0A5J5JVJ9</accession>
<proteinExistence type="predicted"/>
<dbReference type="Proteomes" id="UP000327011">
    <property type="component" value="Unassembled WGS sequence"/>
</dbReference>
<comment type="caution">
    <text evidence="1">The sequence shown here is derived from an EMBL/GenBank/DDBJ whole genome shotgun (WGS) entry which is preliminary data.</text>
</comment>
<dbReference type="EMBL" id="VYTZ01000017">
    <property type="protein sequence ID" value="KAA9374275.1"/>
    <property type="molecule type" value="Genomic_DNA"/>
</dbReference>
<reference evidence="1 2" key="1">
    <citation type="submission" date="2019-09" db="EMBL/GenBank/DDBJ databases">
        <title>Screening of Novel Bioactive Compounds from Soil-Associated.</title>
        <authorList>
            <person name="Gong X."/>
        </authorList>
    </citation>
    <scope>NUCLEOTIDE SEQUENCE [LARGE SCALE GENOMIC DNA]</scope>
    <source>
        <strain evidence="1 2">Gxj-6</strain>
    </source>
</reference>
<name>A0A5J5JVJ9_9ACTN</name>
<organism evidence="1 2">
    <name type="scientific">Microbispora cellulosiformans</name>
    <dbReference type="NCBI Taxonomy" id="2614688"/>
    <lineage>
        <taxon>Bacteria</taxon>
        <taxon>Bacillati</taxon>
        <taxon>Actinomycetota</taxon>
        <taxon>Actinomycetes</taxon>
        <taxon>Streptosporangiales</taxon>
        <taxon>Streptosporangiaceae</taxon>
        <taxon>Microbispora</taxon>
    </lineage>
</organism>
<sequence length="103" mass="11940">MKFERTAAFLRDVARLSPEQYALFREVVFKHFLPAIEQGAHTGRVSWPTRLRVHKLTDTRVYAMTWNFASPDGRATFEFGTTDDGGPLLVWRRVGDHSIYDRP</sequence>
<keyword evidence="2" id="KW-1185">Reference proteome</keyword>
<evidence type="ECO:0000313" key="2">
    <source>
        <dbReference type="Proteomes" id="UP000327011"/>
    </source>
</evidence>